<evidence type="ECO:0000313" key="9">
    <source>
        <dbReference type="Proteomes" id="UP000194236"/>
    </source>
</evidence>
<dbReference type="AlphaFoldDB" id="A0A1Y3BV31"/>
<feature type="non-terminal residue" evidence="8">
    <location>
        <position position="105"/>
    </location>
</feature>
<dbReference type="Gene3D" id="3.40.50.150">
    <property type="entry name" value="Vaccinia Virus protein VP39"/>
    <property type="match status" value="1"/>
</dbReference>
<organism evidence="8 9">
    <name type="scientific">Euroglyphus maynei</name>
    <name type="common">Mayne's house dust mite</name>
    <dbReference type="NCBI Taxonomy" id="6958"/>
    <lineage>
        <taxon>Eukaryota</taxon>
        <taxon>Metazoa</taxon>
        <taxon>Ecdysozoa</taxon>
        <taxon>Arthropoda</taxon>
        <taxon>Chelicerata</taxon>
        <taxon>Arachnida</taxon>
        <taxon>Acari</taxon>
        <taxon>Acariformes</taxon>
        <taxon>Sarcoptiformes</taxon>
        <taxon>Astigmata</taxon>
        <taxon>Psoroptidia</taxon>
        <taxon>Analgoidea</taxon>
        <taxon>Pyroglyphidae</taxon>
        <taxon>Pyroglyphinae</taxon>
        <taxon>Euroglyphus</taxon>
    </lineage>
</organism>
<keyword evidence="4 5" id="KW-0694">RNA-binding</keyword>
<keyword evidence="1 5" id="KW-0489">Methyltransferase</keyword>
<sequence>MDACAAPGMKTSAIASRLNNECIIYANDKDRKRFNDMKMLLNRNGVKFKSLTQDFTEIDPKKYPDLDILLLDPSCSGSGINRRLEYNNNQSTMKNQNLDDNIKKR</sequence>
<comment type="caution">
    <text evidence="8">The sequence shown here is derived from an EMBL/GenBank/DDBJ whole genome shotgun (WGS) entry which is preliminary data.</text>
</comment>
<evidence type="ECO:0000256" key="4">
    <source>
        <dbReference type="ARBA" id="ARBA00022884"/>
    </source>
</evidence>
<dbReference type="PROSITE" id="PS51686">
    <property type="entry name" value="SAM_MT_RSMB_NOP"/>
    <property type="match status" value="1"/>
</dbReference>
<keyword evidence="2 5" id="KW-0808">Transferase</keyword>
<keyword evidence="3 5" id="KW-0949">S-adenosyl-L-methionine</keyword>
<feature type="region of interest" description="Disordered" evidence="6">
    <location>
        <begin position="86"/>
        <end position="105"/>
    </location>
</feature>
<dbReference type="GO" id="GO:0008173">
    <property type="term" value="F:RNA methyltransferase activity"/>
    <property type="evidence" value="ECO:0007669"/>
    <property type="project" value="InterPro"/>
</dbReference>
<accession>A0A1Y3BV31</accession>
<dbReference type="PANTHER" id="PTHR22807">
    <property type="entry name" value="NOP2 YEAST -RELATED NOL1/NOP2/FMU SUN DOMAIN-CONTAINING"/>
    <property type="match status" value="1"/>
</dbReference>
<dbReference type="OrthoDB" id="435282at2759"/>
<feature type="binding site" evidence="5">
    <location>
        <position position="72"/>
    </location>
    <ligand>
        <name>S-adenosyl-L-methionine</name>
        <dbReference type="ChEBI" id="CHEBI:59789"/>
    </ligand>
</feature>
<feature type="binding site" evidence="5">
    <location>
        <position position="54"/>
    </location>
    <ligand>
        <name>S-adenosyl-L-methionine</name>
        <dbReference type="ChEBI" id="CHEBI:59789"/>
    </ligand>
</feature>
<feature type="compositionally biased region" description="Polar residues" evidence="6">
    <location>
        <begin position="86"/>
        <end position="99"/>
    </location>
</feature>
<name>A0A1Y3BV31_EURMA</name>
<reference evidence="8 9" key="1">
    <citation type="submission" date="2017-03" db="EMBL/GenBank/DDBJ databases">
        <title>Genome Survey of Euroglyphus maynei.</title>
        <authorList>
            <person name="Arlian L.G."/>
            <person name="Morgan M.S."/>
            <person name="Rider S.D."/>
        </authorList>
    </citation>
    <scope>NUCLEOTIDE SEQUENCE [LARGE SCALE GENOMIC DNA]</scope>
    <source>
        <strain evidence="8">Arlian Lab</strain>
        <tissue evidence="8">Whole body</tissue>
    </source>
</reference>
<dbReference type="GO" id="GO:0005730">
    <property type="term" value="C:nucleolus"/>
    <property type="evidence" value="ECO:0007669"/>
    <property type="project" value="TreeGrafter"/>
</dbReference>
<keyword evidence="9" id="KW-1185">Reference proteome</keyword>
<gene>
    <name evidence="8" type="ORF">BLA29_014015</name>
</gene>
<evidence type="ECO:0000256" key="2">
    <source>
        <dbReference type="ARBA" id="ARBA00022679"/>
    </source>
</evidence>
<evidence type="ECO:0000256" key="1">
    <source>
        <dbReference type="ARBA" id="ARBA00022603"/>
    </source>
</evidence>
<comment type="similarity">
    <text evidence="5">Belongs to the class I-like SAM-binding methyltransferase superfamily. RsmB/NOP family.</text>
</comment>
<dbReference type="GO" id="GO:0003723">
    <property type="term" value="F:RNA binding"/>
    <property type="evidence" value="ECO:0007669"/>
    <property type="project" value="UniProtKB-UniRule"/>
</dbReference>
<comment type="caution">
    <text evidence="5">Lacks conserved residue(s) required for the propagation of feature annotation.</text>
</comment>
<dbReference type="Proteomes" id="UP000194236">
    <property type="component" value="Unassembled WGS sequence"/>
</dbReference>
<dbReference type="Pfam" id="PF01189">
    <property type="entry name" value="Methyltr_RsmB-F"/>
    <property type="match status" value="1"/>
</dbReference>
<dbReference type="InterPro" id="IPR049560">
    <property type="entry name" value="MeTrfase_RsmB-F_NOP2_cat"/>
</dbReference>
<proteinExistence type="inferred from homology"/>
<evidence type="ECO:0000256" key="3">
    <source>
        <dbReference type="ARBA" id="ARBA00022691"/>
    </source>
</evidence>
<feature type="binding site" evidence="5">
    <location>
        <position position="28"/>
    </location>
    <ligand>
        <name>S-adenosyl-L-methionine</name>
        <dbReference type="ChEBI" id="CHEBI:59789"/>
    </ligand>
</feature>
<protein>
    <recommendedName>
        <fullName evidence="7">SAM-dependent MTase RsmB/NOP-type domain-containing protein</fullName>
    </recommendedName>
</protein>
<feature type="domain" description="SAM-dependent MTase RsmB/NOP-type" evidence="7">
    <location>
        <begin position="1"/>
        <end position="105"/>
    </location>
</feature>
<dbReference type="SUPFAM" id="SSF53335">
    <property type="entry name" value="S-adenosyl-L-methionine-dependent methyltransferases"/>
    <property type="match status" value="1"/>
</dbReference>
<dbReference type="PANTHER" id="PTHR22807:SF4">
    <property type="entry name" value="28S RRNA (CYTOSINE-C(5))-METHYLTRANSFERASE"/>
    <property type="match status" value="1"/>
</dbReference>
<evidence type="ECO:0000256" key="5">
    <source>
        <dbReference type="PROSITE-ProRule" id="PRU01023"/>
    </source>
</evidence>
<evidence type="ECO:0000259" key="7">
    <source>
        <dbReference type="PROSITE" id="PS51686"/>
    </source>
</evidence>
<dbReference type="InterPro" id="IPR029063">
    <property type="entry name" value="SAM-dependent_MTases_sf"/>
</dbReference>
<dbReference type="EMBL" id="MUJZ01003765">
    <property type="protein sequence ID" value="OTF83426.1"/>
    <property type="molecule type" value="Genomic_DNA"/>
</dbReference>
<dbReference type="GO" id="GO:0070475">
    <property type="term" value="P:rRNA base methylation"/>
    <property type="evidence" value="ECO:0007669"/>
    <property type="project" value="TreeGrafter"/>
</dbReference>
<evidence type="ECO:0000313" key="8">
    <source>
        <dbReference type="EMBL" id="OTF83426.1"/>
    </source>
</evidence>
<dbReference type="InterPro" id="IPR001678">
    <property type="entry name" value="MeTrfase_RsmB-F_NOP2_dom"/>
</dbReference>
<dbReference type="InterPro" id="IPR023267">
    <property type="entry name" value="RCMT"/>
</dbReference>
<evidence type="ECO:0000256" key="6">
    <source>
        <dbReference type="SAM" id="MobiDB-lite"/>
    </source>
</evidence>
<dbReference type="PRINTS" id="PR02008">
    <property type="entry name" value="RCMTFAMILY"/>
</dbReference>